<evidence type="ECO:0000256" key="3">
    <source>
        <dbReference type="ARBA" id="ARBA00022448"/>
    </source>
</evidence>
<keyword evidence="5 10" id="KW-0812">Transmembrane</keyword>
<dbReference type="Pfam" id="PF07715">
    <property type="entry name" value="Plug"/>
    <property type="match status" value="1"/>
</dbReference>
<feature type="chain" id="PRO_5046331464" evidence="13">
    <location>
        <begin position="32"/>
        <end position="901"/>
    </location>
</feature>
<gene>
    <name evidence="16" type="ORF">E7V67_005140</name>
</gene>
<name>A0ABZ1UP49_9BURK</name>
<protein>
    <submittedName>
        <fullName evidence="16">TonB-dependent receptor</fullName>
    </submittedName>
</protein>
<dbReference type="Gene3D" id="2.40.170.20">
    <property type="entry name" value="TonB-dependent receptor, beta-barrel domain"/>
    <property type="match status" value="1"/>
</dbReference>
<evidence type="ECO:0000259" key="15">
    <source>
        <dbReference type="Pfam" id="PF07715"/>
    </source>
</evidence>
<keyword evidence="7 10" id="KW-0472">Membrane</keyword>
<evidence type="ECO:0000256" key="2">
    <source>
        <dbReference type="ARBA" id="ARBA00009810"/>
    </source>
</evidence>
<keyword evidence="9 10" id="KW-0998">Cell outer membrane</keyword>
<feature type="signal peptide" evidence="13">
    <location>
        <begin position="1"/>
        <end position="31"/>
    </location>
</feature>
<evidence type="ECO:0000256" key="6">
    <source>
        <dbReference type="ARBA" id="ARBA00023077"/>
    </source>
</evidence>
<sequence length="901" mass="97119">MMKETTLAQSVRLICSAGALGASLMAVPAFAQQADAPMQRVEITGSAIKRIDAETAVPVTVMKMSDLKAEGISTVEQVLSTVAAMQATQGTSQVVGLSTGGASFANMRGLGANKTLVLLNGRRLANNAFDSSAPDLNMIPFAAIERVEVLRDGASALYGSDAVGGVINFITKRDFTGGVVSVGGDSPEHKGGTGLNSSIAYGYGDVDKDGWNFYAMGDFQKQRAIGGTERDFNRRFAGGLSSSTFPANYYQDGDVGNPAAPNCTSSPNLVSNGTGCKMTTSSFVDYVPRSERATGLFKGTIKLPNNHELSLEYLHSRSKVESQIAPVPYGGLIMNPRLANGALNPYYPGNGNFTPNIPLDPNFGAGDLPPGAQPGYINVMWRDLPNGVRADENINRQQRFVAELSGNIAGWDYRTGLSWGENKVKVNLRGYSDGDKITQGVLDGIINPFGEQSAASMALLMGAALDGNIQNAKGTTKTFDLNASRELSDWLGAGRNAALAIGGQASREEFLSAANTPYAEKVVASTGIDPNTHNEGSRTVYAAYAELNVPIVKTLDVTAAVRYDKYSDFGNSTNPKVSFRWQPSTTTMVRGSYSTGFRAPSLYEINAANTYTNTSTLNDPVNCPNGEPAPGKSRATNCDMQFQKLQGGNRSLNPEESKNATLGIVYEGVKDLTLTADVWAIELEHQIANMAEPDAFGDPVKYASLFHRNAAGNLSIDGSQCPGVNCGYVDLRTQNLGGIKTNGIDLGAQYRLRTTAYGTYNFSLNSTWVHQYKYQNTEGGEWHQNVGIYSGSAPVFRWQNTASLRWNMKELSAGVTGHFKSGYLDQENDYVENHRVASYTTFDSYVSYTQPKGVALTFGIRNMFDRTPPLSYQETTFQAGFDPRFTDVTGRTFYVRASYSF</sequence>
<evidence type="ECO:0000313" key="17">
    <source>
        <dbReference type="Proteomes" id="UP000321323"/>
    </source>
</evidence>
<dbReference type="Gene3D" id="2.170.130.10">
    <property type="entry name" value="TonB-dependent receptor, plug domain"/>
    <property type="match status" value="1"/>
</dbReference>
<evidence type="ECO:0000256" key="11">
    <source>
        <dbReference type="RuleBase" id="RU003357"/>
    </source>
</evidence>
<keyword evidence="17" id="KW-1185">Reference proteome</keyword>
<evidence type="ECO:0000256" key="1">
    <source>
        <dbReference type="ARBA" id="ARBA00004571"/>
    </source>
</evidence>
<evidence type="ECO:0000256" key="8">
    <source>
        <dbReference type="ARBA" id="ARBA00023170"/>
    </source>
</evidence>
<dbReference type="InterPro" id="IPR012910">
    <property type="entry name" value="Plug_dom"/>
</dbReference>
<organism evidence="16 17">
    <name type="scientific">[Empedobacter] haloabium</name>
    <dbReference type="NCBI Taxonomy" id="592317"/>
    <lineage>
        <taxon>Bacteria</taxon>
        <taxon>Pseudomonadati</taxon>
        <taxon>Pseudomonadota</taxon>
        <taxon>Betaproteobacteria</taxon>
        <taxon>Burkholderiales</taxon>
        <taxon>Oxalobacteraceae</taxon>
        <taxon>Telluria group</taxon>
        <taxon>Telluria group incertae sedis</taxon>
    </lineage>
</organism>
<dbReference type="CDD" id="cd01347">
    <property type="entry name" value="ligand_gated_channel"/>
    <property type="match status" value="1"/>
</dbReference>
<proteinExistence type="inferred from homology"/>
<dbReference type="InterPro" id="IPR037066">
    <property type="entry name" value="Plug_dom_sf"/>
</dbReference>
<evidence type="ECO:0000256" key="5">
    <source>
        <dbReference type="ARBA" id="ARBA00022692"/>
    </source>
</evidence>
<evidence type="ECO:0000256" key="13">
    <source>
        <dbReference type="SAM" id="SignalP"/>
    </source>
</evidence>
<evidence type="ECO:0000256" key="10">
    <source>
        <dbReference type="PROSITE-ProRule" id="PRU01360"/>
    </source>
</evidence>
<dbReference type="PANTHER" id="PTHR47234">
    <property type="match status" value="1"/>
</dbReference>
<dbReference type="PANTHER" id="PTHR47234:SF2">
    <property type="entry name" value="TONB-DEPENDENT RECEPTOR"/>
    <property type="match status" value="1"/>
</dbReference>
<dbReference type="SUPFAM" id="SSF56935">
    <property type="entry name" value="Porins"/>
    <property type="match status" value="1"/>
</dbReference>
<dbReference type="EMBL" id="CP136508">
    <property type="protein sequence ID" value="WUR14492.1"/>
    <property type="molecule type" value="Genomic_DNA"/>
</dbReference>
<dbReference type="InterPro" id="IPR000531">
    <property type="entry name" value="Beta-barrel_TonB"/>
</dbReference>
<feature type="domain" description="TonB-dependent receptor plug" evidence="15">
    <location>
        <begin position="54"/>
        <end position="166"/>
    </location>
</feature>
<feature type="region of interest" description="Disordered" evidence="12">
    <location>
        <begin position="614"/>
        <end position="635"/>
    </location>
</feature>
<evidence type="ECO:0000256" key="9">
    <source>
        <dbReference type="ARBA" id="ARBA00023237"/>
    </source>
</evidence>
<dbReference type="InterPro" id="IPR036942">
    <property type="entry name" value="Beta-barrel_TonB_sf"/>
</dbReference>
<keyword evidence="4 10" id="KW-1134">Transmembrane beta strand</keyword>
<evidence type="ECO:0000256" key="7">
    <source>
        <dbReference type="ARBA" id="ARBA00023136"/>
    </source>
</evidence>
<keyword evidence="6 11" id="KW-0798">TonB box</keyword>
<comment type="similarity">
    <text evidence="2 10 11">Belongs to the TonB-dependent receptor family.</text>
</comment>
<dbReference type="PROSITE" id="PS52016">
    <property type="entry name" value="TONB_DEPENDENT_REC_3"/>
    <property type="match status" value="1"/>
</dbReference>
<reference evidence="16 17" key="1">
    <citation type="journal article" date="2019" name="Int. J. Syst. Evol. Microbiol.">
        <title>The Draft Whole-Genome Sequence of the Antibiotic Producer Empedobacter haloabium ATCC 31962 Provides Indications for Its Taxonomic Reclassification.</title>
        <authorList>
            <person name="Miess H."/>
            <person name="Arlt P."/>
            <person name="Apel A.K."/>
            <person name="Weber T."/>
            <person name="Nieselt K."/>
            <person name="Hanssen F."/>
            <person name="Czemmel S."/>
            <person name="Nahnsen S."/>
            <person name="Gross H."/>
        </authorList>
    </citation>
    <scope>NUCLEOTIDE SEQUENCE [LARGE SCALE GENOMIC DNA]</scope>
    <source>
        <strain evidence="16 17">ATCC 31962</strain>
    </source>
</reference>
<keyword evidence="3 10" id="KW-0813">Transport</keyword>
<dbReference type="Pfam" id="PF00593">
    <property type="entry name" value="TonB_dep_Rec_b-barrel"/>
    <property type="match status" value="1"/>
</dbReference>
<dbReference type="Proteomes" id="UP000321323">
    <property type="component" value="Chromosome"/>
</dbReference>
<dbReference type="InterPro" id="IPR039426">
    <property type="entry name" value="TonB-dep_rcpt-like"/>
</dbReference>
<evidence type="ECO:0000313" key="16">
    <source>
        <dbReference type="EMBL" id="WUR14492.1"/>
    </source>
</evidence>
<keyword evidence="13" id="KW-0732">Signal</keyword>
<feature type="domain" description="TonB-dependent receptor-like beta-barrel" evidence="14">
    <location>
        <begin position="343"/>
        <end position="862"/>
    </location>
</feature>
<keyword evidence="8 16" id="KW-0675">Receptor</keyword>
<comment type="subcellular location">
    <subcellularLocation>
        <location evidence="1 10">Cell outer membrane</location>
        <topology evidence="1 10">Multi-pass membrane protein</topology>
    </subcellularLocation>
</comment>
<evidence type="ECO:0000259" key="14">
    <source>
        <dbReference type="Pfam" id="PF00593"/>
    </source>
</evidence>
<evidence type="ECO:0000256" key="4">
    <source>
        <dbReference type="ARBA" id="ARBA00022452"/>
    </source>
</evidence>
<accession>A0ABZ1UP49</accession>
<evidence type="ECO:0000256" key="12">
    <source>
        <dbReference type="SAM" id="MobiDB-lite"/>
    </source>
</evidence>